<feature type="region of interest" description="Disordered" evidence="1">
    <location>
        <begin position="51"/>
        <end position="92"/>
    </location>
</feature>
<keyword evidence="3" id="KW-1185">Reference proteome</keyword>
<reference evidence="2" key="1">
    <citation type="submission" date="2022-03" db="EMBL/GenBank/DDBJ databases">
        <authorList>
            <person name="Martin C."/>
        </authorList>
    </citation>
    <scope>NUCLEOTIDE SEQUENCE</scope>
</reference>
<feature type="compositionally biased region" description="Acidic residues" evidence="1">
    <location>
        <begin position="74"/>
        <end position="91"/>
    </location>
</feature>
<evidence type="ECO:0000313" key="2">
    <source>
        <dbReference type="EMBL" id="CAH1776039.1"/>
    </source>
</evidence>
<dbReference type="Proteomes" id="UP000749559">
    <property type="component" value="Unassembled WGS sequence"/>
</dbReference>
<protein>
    <submittedName>
        <fullName evidence="2">Uncharacterized protein</fullName>
    </submittedName>
</protein>
<feature type="region of interest" description="Disordered" evidence="1">
    <location>
        <begin position="1"/>
        <end position="30"/>
    </location>
</feature>
<comment type="caution">
    <text evidence="2">The sequence shown here is derived from an EMBL/GenBank/DDBJ whole genome shotgun (WGS) entry which is preliminary data.</text>
</comment>
<dbReference type="OrthoDB" id="10249393at2759"/>
<accession>A0A8J1XQR4</accession>
<dbReference type="AlphaFoldDB" id="A0A8J1XQR4"/>
<name>A0A8J1XQR4_OWEFU</name>
<dbReference type="EMBL" id="CAIIXF020000001">
    <property type="protein sequence ID" value="CAH1776039.1"/>
    <property type="molecule type" value="Genomic_DNA"/>
</dbReference>
<evidence type="ECO:0000256" key="1">
    <source>
        <dbReference type="SAM" id="MobiDB-lite"/>
    </source>
</evidence>
<sequence>TASSTEETPTSQITKDLNAQVKQNENTSTDNDLITYEDIAAEIMQDIEDAVNDKGSDILEPEETKPCKFADCYSDTEDEDEDDDSEDDEEDFSKGINTFLECVRERRQVRDNHVGPFTSKHVGIENRVVAAATFEKAFCGKRSEKVNHLTVIAVRKRYQKWGIGRYLLSQLKNPQ</sequence>
<gene>
    <name evidence="2" type="ORF">OFUS_LOCUS3264</name>
</gene>
<feature type="compositionally biased region" description="Basic and acidic residues" evidence="1">
    <location>
        <begin position="51"/>
        <end position="68"/>
    </location>
</feature>
<feature type="non-terminal residue" evidence="2">
    <location>
        <position position="175"/>
    </location>
</feature>
<evidence type="ECO:0000313" key="3">
    <source>
        <dbReference type="Proteomes" id="UP000749559"/>
    </source>
</evidence>
<organism evidence="2 3">
    <name type="scientific">Owenia fusiformis</name>
    <name type="common">Polychaete worm</name>
    <dbReference type="NCBI Taxonomy" id="6347"/>
    <lineage>
        <taxon>Eukaryota</taxon>
        <taxon>Metazoa</taxon>
        <taxon>Spiralia</taxon>
        <taxon>Lophotrochozoa</taxon>
        <taxon>Annelida</taxon>
        <taxon>Polychaeta</taxon>
        <taxon>Sedentaria</taxon>
        <taxon>Canalipalpata</taxon>
        <taxon>Sabellida</taxon>
        <taxon>Oweniida</taxon>
        <taxon>Oweniidae</taxon>
        <taxon>Owenia</taxon>
    </lineage>
</organism>
<dbReference type="InterPro" id="IPR016181">
    <property type="entry name" value="Acyl_CoA_acyltransferase"/>
</dbReference>
<proteinExistence type="predicted"/>
<feature type="non-terminal residue" evidence="2">
    <location>
        <position position="1"/>
    </location>
</feature>
<dbReference type="SUPFAM" id="SSF55729">
    <property type="entry name" value="Acyl-CoA N-acyltransferases (Nat)"/>
    <property type="match status" value="1"/>
</dbReference>